<dbReference type="AlphaFoldDB" id="A0AAN7YU06"/>
<evidence type="ECO:0000313" key="1">
    <source>
        <dbReference type="EMBL" id="KAK5578766.1"/>
    </source>
</evidence>
<dbReference type="Proteomes" id="UP001344447">
    <property type="component" value="Unassembled WGS sequence"/>
</dbReference>
<evidence type="ECO:0000313" key="2">
    <source>
        <dbReference type="Proteomes" id="UP001344447"/>
    </source>
</evidence>
<accession>A0AAN7YU06</accession>
<gene>
    <name evidence="1" type="ORF">RB653_008439</name>
</gene>
<name>A0AAN7YU06_9MYCE</name>
<reference evidence="1 2" key="1">
    <citation type="submission" date="2023-11" db="EMBL/GenBank/DDBJ databases">
        <title>Dfirmibasis_genome.</title>
        <authorList>
            <person name="Edelbroek B."/>
            <person name="Kjellin J."/>
            <person name="Jerlstrom-Hultqvist J."/>
            <person name="Soderbom F."/>
        </authorList>
    </citation>
    <scope>NUCLEOTIDE SEQUENCE [LARGE SCALE GENOMIC DNA]</scope>
    <source>
        <strain evidence="1 2">TNS-C-14</strain>
    </source>
</reference>
<sequence>METFYHKKTAHGDFLSSSEGSKYHLIESYINSTPLKVVVSTASFYSYINREDAIKLELKSHPLLIVSHDSCNNHLGIAYICLAHVEILGVQQQVLLRVTSYEKLNMFGNEIRHIFDLKIHAKCFTIKENPQLYKKDYQTFERLLKQNGLTRSDLIPIKDLVTI</sequence>
<dbReference type="EMBL" id="JAVFKY010000003">
    <property type="protein sequence ID" value="KAK5578766.1"/>
    <property type="molecule type" value="Genomic_DNA"/>
</dbReference>
<organism evidence="1 2">
    <name type="scientific">Dictyostelium firmibasis</name>
    <dbReference type="NCBI Taxonomy" id="79012"/>
    <lineage>
        <taxon>Eukaryota</taxon>
        <taxon>Amoebozoa</taxon>
        <taxon>Evosea</taxon>
        <taxon>Eumycetozoa</taxon>
        <taxon>Dictyostelia</taxon>
        <taxon>Dictyosteliales</taxon>
        <taxon>Dictyosteliaceae</taxon>
        <taxon>Dictyostelium</taxon>
    </lineage>
</organism>
<proteinExistence type="predicted"/>
<keyword evidence="2" id="KW-1185">Reference proteome</keyword>
<protein>
    <submittedName>
        <fullName evidence="1">Uncharacterized protein</fullName>
    </submittedName>
</protein>
<comment type="caution">
    <text evidence="1">The sequence shown here is derived from an EMBL/GenBank/DDBJ whole genome shotgun (WGS) entry which is preliminary data.</text>
</comment>